<dbReference type="PROSITE" id="PS51898">
    <property type="entry name" value="TYR_RECOMBINASE"/>
    <property type="match status" value="1"/>
</dbReference>
<protein>
    <submittedName>
        <fullName evidence="3">Site-specific tyrosine recombinase XerD</fullName>
    </submittedName>
</protein>
<dbReference type="OrthoDB" id="8533280at2"/>
<evidence type="ECO:0000313" key="4">
    <source>
        <dbReference type="Proteomes" id="UP000054683"/>
    </source>
</evidence>
<dbReference type="InterPro" id="IPR011010">
    <property type="entry name" value="DNA_brk_join_enz"/>
</dbReference>
<name>A0A158IYC1_9BURK</name>
<dbReference type="Proteomes" id="UP000054683">
    <property type="component" value="Unassembled WGS sequence"/>
</dbReference>
<organism evidence="3 4">
    <name type="scientific">Caballeronia udeis</name>
    <dbReference type="NCBI Taxonomy" id="1232866"/>
    <lineage>
        <taxon>Bacteria</taxon>
        <taxon>Pseudomonadati</taxon>
        <taxon>Pseudomonadota</taxon>
        <taxon>Betaproteobacteria</taxon>
        <taxon>Burkholderiales</taxon>
        <taxon>Burkholderiaceae</taxon>
        <taxon>Caballeronia</taxon>
    </lineage>
</organism>
<sequence>MRFRQLFLRAPAGTQLFVSMQRDGTARTSPADGLPLPIWPDGRWCAEVALYLGKAVRRNLSLFSRGGTVATYTSQISHLVRYCWRKNCPFDAMDDDEFTKFMGGMKDELLFKNDEPKDSRNSNTVISIGRRCLEFLEFVGNLHGITGLLSGEEGHIKAERRAMAVGSSHAARKRIVHYWYHHSFPERVEDNKRHLIGIDYVTRLRRAAITYKSAKMGRSDPFIKQRRLVLLRLLEATGGRRCEIALITVEDIQEALASVGPFLKLYSAKRTGNNKSNEPHRFVKVTYNDLDYIQRYIDKFRAPLIDRLLGSESDHGFLLVGVDHAERMVETTITGELRRLRIEAKITGKAHPHLFRHRFITIRLKDLIEAHKLSNRTEFEILFQMEGFKKEVAESTGHKSLASLDRYIDWAFIELAGSEGNERKFVDMARVAASVESSLAEIEALRESLSPEQFTLELMHRYEALAQDVGARVGPKKRTAGNQTLHDATQ</sequence>
<dbReference type="EMBL" id="FCOK02000065">
    <property type="protein sequence ID" value="SAL61634.1"/>
    <property type="molecule type" value="Genomic_DNA"/>
</dbReference>
<dbReference type="Pfam" id="PF00589">
    <property type="entry name" value="Phage_integrase"/>
    <property type="match status" value="1"/>
</dbReference>
<dbReference type="GO" id="GO:0015074">
    <property type="term" value="P:DNA integration"/>
    <property type="evidence" value="ECO:0007669"/>
    <property type="project" value="InterPro"/>
</dbReference>
<gene>
    <name evidence="3" type="ORF">AWB69_06859</name>
</gene>
<dbReference type="GO" id="GO:0003677">
    <property type="term" value="F:DNA binding"/>
    <property type="evidence" value="ECO:0007669"/>
    <property type="project" value="InterPro"/>
</dbReference>
<dbReference type="Gene3D" id="1.10.443.10">
    <property type="entry name" value="Intergrase catalytic core"/>
    <property type="match status" value="1"/>
</dbReference>
<dbReference type="GO" id="GO:0006310">
    <property type="term" value="P:DNA recombination"/>
    <property type="evidence" value="ECO:0007669"/>
    <property type="project" value="UniProtKB-KW"/>
</dbReference>
<dbReference type="InterPro" id="IPR002104">
    <property type="entry name" value="Integrase_catalytic"/>
</dbReference>
<dbReference type="InterPro" id="IPR013762">
    <property type="entry name" value="Integrase-like_cat_sf"/>
</dbReference>
<accession>A0A158IYC1</accession>
<reference evidence="3 4" key="1">
    <citation type="submission" date="2016-01" db="EMBL/GenBank/DDBJ databases">
        <authorList>
            <person name="Oliw E.H."/>
        </authorList>
    </citation>
    <scope>NUCLEOTIDE SEQUENCE [LARGE SCALE GENOMIC DNA]</scope>
    <source>
        <strain evidence="3">LMG 27134</strain>
    </source>
</reference>
<evidence type="ECO:0000313" key="3">
    <source>
        <dbReference type="EMBL" id="SAL61634.1"/>
    </source>
</evidence>
<dbReference type="SUPFAM" id="SSF56349">
    <property type="entry name" value="DNA breaking-rejoining enzymes"/>
    <property type="match status" value="1"/>
</dbReference>
<keyword evidence="1" id="KW-0233">DNA recombination</keyword>
<dbReference type="CDD" id="cd00397">
    <property type="entry name" value="DNA_BRE_C"/>
    <property type="match status" value="1"/>
</dbReference>
<dbReference type="AlphaFoldDB" id="A0A158IYC1"/>
<evidence type="ECO:0000256" key="1">
    <source>
        <dbReference type="ARBA" id="ARBA00023172"/>
    </source>
</evidence>
<proteinExistence type="predicted"/>
<feature type="domain" description="Tyr recombinase" evidence="2">
    <location>
        <begin position="191"/>
        <end position="420"/>
    </location>
</feature>
<evidence type="ECO:0000259" key="2">
    <source>
        <dbReference type="PROSITE" id="PS51898"/>
    </source>
</evidence>